<protein>
    <submittedName>
        <fullName evidence="2">Uncharacterized protein</fullName>
    </submittedName>
</protein>
<feature type="chain" id="PRO_5035477427" evidence="1">
    <location>
        <begin position="22"/>
        <end position="125"/>
    </location>
</feature>
<keyword evidence="3" id="KW-1185">Reference proteome</keyword>
<accession>A0A8K0J4U2</accession>
<dbReference type="EMBL" id="SRPY01000506">
    <property type="protein sequence ID" value="KAG5922740.1"/>
    <property type="molecule type" value="Genomic_DNA"/>
</dbReference>
<gene>
    <name evidence="2" type="ORF">E4U42_005363</name>
</gene>
<evidence type="ECO:0000313" key="3">
    <source>
        <dbReference type="Proteomes" id="UP000811619"/>
    </source>
</evidence>
<proteinExistence type="predicted"/>
<keyword evidence="1" id="KW-0732">Signal</keyword>
<dbReference type="AlphaFoldDB" id="A0A8K0J4U2"/>
<feature type="signal peptide" evidence="1">
    <location>
        <begin position="1"/>
        <end position="21"/>
    </location>
</feature>
<dbReference type="Proteomes" id="UP000811619">
    <property type="component" value="Unassembled WGS sequence"/>
</dbReference>
<organism evidence="2 3">
    <name type="scientific">Claviceps africana</name>
    <dbReference type="NCBI Taxonomy" id="83212"/>
    <lineage>
        <taxon>Eukaryota</taxon>
        <taxon>Fungi</taxon>
        <taxon>Dikarya</taxon>
        <taxon>Ascomycota</taxon>
        <taxon>Pezizomycotina</taxon>
        <taxon>Sordariomycetes</taxon>
        <taxon>Hypocreomycetidae</taxon>
        <taxon>Hypocreales</taxon>
        <taxon>Clavicipitaceae</taxon>
        <taxon>Claviceps</taxon>
    </lineage>
</organism>
<evidence type="ECO:0000256" key="1">
    <source>
        <dbReference type="SAM" id="SignalP"/>
    </source>
</evidence>
<reference evidence="2" key="1">
    <citation type="journal article" date="2020" name="bioRxiv">
        <title>Whole genome comparisons of ergot fungi reveals the divergence and evolution of species within the genus Claviceps are the result of varying mechanisms driving genome evolution and host range expansion.</title>
        <authorList>
            <person name="Wyka S.A."/>
            <person name="Mondo S.J."/>
            <person name="Liu M."/>
            <person name="Dettman J."/>
            <person name="Nalam V."/>
            <person name="Broders K.D."/>
        </authorList>
    </citation>
    <scope>NUCLEOTIDE SEQUENCE</scope>
    <source>
        <strain evidence="2">CCC 489</strain>
    </source>
</reference>
<name>A0A8K0J4U2_9HYPO</name>
<sequence length="125" mass="13192">MHLSPSAALAALALYAGQAAAAGLNYDSLGIKPCSLSNQPISLDDFHECAPGKPGVWNCPVGGVSIQTSPYGLEVKPPTRPVELYVVCDNSYPFDYTCPAGNRVFIGRLPEKCTGDALAIRVKLL</sequence>
<evidence type="ECO:0000313" key="2">
    <source>
        <dbReference type="EMBL" id="KAG5922740.1"/>
    </source>
</evidence>
<comment type="caution">
    <text evidence="2">The sequence shown here is derived from an EMBL/GenBank/DDBJ whole genome shotgun (WGS) entry which is preliminary data.</text>
</comment>